<dbReference type="GeneID" id="54297203"/>
<accession>A0A6A6BUG1</accession>
<dbReference type="EMBL" id="ML995475">
    <property type="protein sequence ID" value="KAF2146864.1"/>
    <property type="molecule type" value="Genomic_DNA"/>
</dbReference>
<protein>
    <submittedName>
        <fullName evidence="2">Uncharacterized protein</fullName>
    </submittedName>
</protein>
<sequence length="72" mass="8320">MREIHIYPKINRSRGTGVVGLDPLRRVPPSRGKKESSSCTLQDREDLLQQVGRGKYGKNCRRSGPRRWKKQT</sequence>
<evidence type="ECO:0000256" key="1">
    <source>
        <dbReference type="SAM" id="MobiDB-lite"/>
    </source>
</evidence>
<reference evidence="2" key="1">
    <citation type="journal article" date="2020" name="Stud. Mycol.">
        <title>101 Dothideomycetes genomes: a test case for predicting lifestyles and emergence of pathogens.</title>
        <authorList>
            <person name="Haridas S."/>
            <person name="Albert R."/>
            <person name="Binder M."/>
            <person name="Bloem J."/>
            <person name="Labutti K."/>
            <person name="Salamov A."/>
            <person name="Andreopoulos B."/>
            <person name="Baker S."/>
            <person name="Barry K."/>
            <person name="Bills G."/>
            <person name="Bluhm B."/>
            <person name="Cannon C."/>
            <person name="Castanera R."/>
            <person name="Culley D."/>
            <person name="Daum C."/>
            <person name="Ezra D."/>
            <person name="Gonzalez J."/>
            <person name="Henrissat B."/>
            <person name="Kuo A."/>
            <person name="Liang C."/>
            <person name="Lipzen A."/>
            <person name="Lutzoni F."/>
            <person name="Magnuson J."/>
            <person name="Mondo S."/>
            <person name="Nolan M."/>
            <person name="Ohm R."/>
            <person name="Pangilinan J."/>
            <person name="Park H.-J."/>
            <person name="Ramirez L."/>
            <person name="Alfaro M."/>
            <person name="Sun H."/>
            <person name="Tritt A."/>
            <person name="Yoshinaga Y."/>
            <person name="Zwiers L.-H."/>
            <person name="Turgeon B."/>
            <person name="Goodwin S."/>
            <person name="Spatafora J."/>
            <person name="Crous P."/>
            <person name="Grigoriev I."/>
        </authorList>
    </citation>
    <scope>NUCLEOTIDE SEQUENCE</scope>
    <source>
        <strain evidence="2">CBS 121167</strain>
    </source>
</reference>
<feature type="compositionally biased region" description="Basic residues" evidence="1">
    <location>
        <begin position="55"/>
        <end position="72"/>
    </location>
</feature>
<proteinExistence type="predicted"/>
<feature type="region of interest" description="Disordered" evidence="1">
    <location>
        <begin position="14"/>
        <end position="72"/>
    </location>
</feature>
<organism evidence="2 3">
    <name type="scientific">Aplosporella prunicola CBS 121167</name>
    <dbReference type="NCBI Taxonomy" id="1176127"/>
    <lineage>
        <taxon>Eukaryota</taxon>
        <taxon>Fungi</taxon>
        <taxon>Dikarya</taxon>
        <taxon>Ascomycota</taxon>
        <taxon>Pezizomycotina</taxon>
        <taxon>Dothideomycetes</taxon>
        <taxon>Dothideomycetes incertae sedis</taxon>
        <taxon>Botryosphaeriales</taxon>
        <taxon>Aplosporellaceae</taxon>
        <taxon>Aplosporella</taxon>
    </lineage>
</organism>
<dbReference type="RefSeq" id="XP_033402573.1">
    <property type="nucleotide sequence ID" value="XM_033539707.1"/>
</dbReference>
<feature type="compositionally biased region" description="Basic and acidic residues" evidence="1">
    <location>
        <begin position="32"/>
        <end position="47"/>
    </location>
</feature>
<dbReference type="Proteomes" id="UP000799438">
    <property type="component" value="Unassembled WGS sequence"/>
</dbReference>
<evidence type="ECO:0000313" key="3">
    <source>
        <dbReference type="Proteomes" id="UP000799438"/>
    </source>
</evidence>
<dbReference type="AlphaFoldDB" id="A0A6A6BUG1"/>
<keyword evidence="3" id="KW-1185">Reference proteome</keyword>
<gene>
    <name evidence="2" type="ORF">K452DRAFT_283065</name>
</gene>
<name>A0A6A6BUG1_9PEZI</name>
<evidence type="ECO:0000313" key="2">
    <source>
        <dbReference type="EMBL" id="KAF2146864.1"/>
    </source>
</evidence>